<accession>A0ABT9BLU3</accession>
<dbReference type="Proteomes" id="UP001241072">
    <property type="component" value="Unassembled WGS sequence"/>
</dbReference>
<comment type="caution">
    <text evidence="2">The sequence shown here is derived from an EMBL/GenBank/DDBJ whole genome shotgun (WGS) entry which is preliminary data.</text>
</comment>
<dbReference type="RefSeq" id="WP_305001982.1">
    <property type="nucleotide sequence ID" value="NZ_JAUQUB010000001.1"/>
</dbReference>
<protein>
    <recommendedName>
        <fullName evidence="1">2,4-diaminopentanoate dehydrogenase C-terminal domain-containing protein</fullName>
    </recommendedName>
</protein>
<dbReference type="Pfam" id="PF19328">
    <property type="entry name" value="DAP_DH_C"/>
    <property type="match status" value="1"/>
</dbReference>
<gene>
    <name evidence="2" type="ORF">Q5716_04960</name>
</gene>
<evidence type="ECO:0000259" key="1">
    <source>
        <dbReference type="Pfam" id="PF19328"/>
    </source>
</evidence>
<feature type="domain" description="2,4-diaminopentanoate dehydrogenase C-terminal" evidence="1">
    <location>
        <begin position="114"/>
        <end position="296"/>
    </location>
</feature>
<dbReference type="SUPFAM" id="SSF51735">
    <property type="entry name" value="NAD(P)-binding Rossmann-fold domains"/>
    <property type="match status" value="1"/>
</dbReference>
<keyword evidence="3" id="KW-1185">Reference proteome</keyword>
<sequence>MIHVAIAGDGQLGRGVADALSVRADVRLTGPVGSDRLPVALDSGADVVIVATTTRLVDVAPAIRAAVGAGSNVLVSAEECAHPWSVDAGLADELDSLARERGVSILGAGLNPGFVFDALVLTLLGAAGAVSRIEVERRVELGGFGPAVAGRLGLGVTERQFRERLADGRILGHAGFPQSIAVVAAATGRLVDDVEARLEPVVGPDGLTTGIDQHYIARGPDGAEWYSAHFVGRVDLAAHGIPSGDRIRLERVGDGDLDCSLSPGLGSQAGSRALISNSVDRVVAARPGWVTVADLPPAFPAPALVPQGAP</sequence>
<dbReference type="EMBL" id="JAUQUB010000001">
    <property type="protein sequence ID" value="MDO7881574.1"/>
    <property type="molecule type" value="Genomic_DNA"/>
</dbReference>
<dbReference type="InterPro" id="IPR036291">
    <property type="entry name" value="NAD(P)-bd_dom_sf"/>
</dbReference>
<name>A0ABT9BLU3_9MICO</name>
<organism evidence="2 3">
    <name type="scientific">Antiquaquibacter soli</name>
    <dbReference type="NCBI Taxonomy" id="3064523"/>
    <lineage>
        <taxon>Bacteria</taxon>
        <taxon>Bacillati</taxon>
        <taxon>Actinomycetota</taxon>
        <taxon>Actinomycetes</taxon>
        <taxon>Micrococcales</taxon>
        <taxon>Microbacteriaceae</taxon>
        <taxon>Antiquaquibacter</taxon>
    </lineage>
</organism>
<reference evidence="2 3" key="1">
    <citation type="submission" date="2023-07" db="EMBL/GenBank/DDBJ databases">
        <title>Protaetiibacter sp. nov WY-16 isolated from soil.</title>
        <authorList>
            <person name="Liu B."/>
            <person name="Wan Y."/>
        </authorList>
    </citation>
    <scope>NUCLEOTIDE SEQUENCE [LARGE SCALE GENOMIC DNA]</scope>
    <source>
        <strain evidence="2 3">WY-16</strain>
    </source>
</reference>
<proteinExistence type="predicted"/>
<dbReference type="InterPro" id="IPR045760">
    <property type="entry name" value="DAP_DH_C"/>
</dbReference>
<evidence type="ECO:0000313" key="2">
    <source>
        <dbReference type="EMBL" id="MDO7881574.1"/>
    </source>
</evidence>
<evidence type="ECO:0000313" key="3">
    <source>
        <dbReference type="Proteomes" id="UP001241072"/>
    </source>
</evidence>